<keyword evidence="2" id="KW-0378">Hydrolase</keyword>
<dbReference type="EMBL" id="OMKW01000004">
    <property type="protein sequence ID" value="SPF30550.1"/>
    <property type="molecule type" value="Genomic_DNA"/>
</dbReference>
<dbReference type="AlphaFoldDB" id="A0A2R8AET0"/>
<gene>
    <name evidence="2" type="ORF">POI8812_02889</name>
</gene>
<feature type="domain" description="AB hydrolase-1" evidence="1">
    <location>
        <begin position="24"/>
        <end position="262"/>
    </location>
</feature>
<dbReference type="OrthoDB" id="9791366at2"/>
<keyword evidence="3" id="KW-1185">Reference proteome</keyword>
<dbReference type="InterPro" id="IPR050471">
    <property type="entry name" value="AB_hydrolase"/>
</dbReference>
<dbReference type="Pfam" id="PF12697">
    <property type="entry name" value="Abhydrolase_6"/>
    <property type="match status" value="1"/>
</dbReference>
<proteinExistence type="predicted"/>
<evidence type="ECO:0000313" key="3">
    <source>
        <dbReference type="Proteomes" id="UP000244932"/>
    </source>
</evidence>
<organism evidence="2 3">
    <name type="scientific">Pontivivens insulae</name>
    <dbReference type="NCBI Taxonomy" id="1639689"/>
    <lineage>
        <taxon>Bacteria</taxon>
        <taxon>Pseudomonadati</taxon>
        <taxon>Pseudomonadota</taxon>
        <taxon>Alphaproteobacteria</taxon>
        <taxon>Rhodobacterales</taxon>
        <taxon>Paracoccaceae</taxon>
        <taxon>Pontivivens</taxon>
    </lineage>
</organism>
<dbReference type="Gene3D" id="3.40.50.1820">
    <property type="entry name" value="alpha/beta hydrolase"/>
    <property type="match status" value="1"/>
</dbReference>
<evidence type="ECO:0000313" key="2">
    <source>
        <dbReference type="EMBL" id="SPF30550.1"/>
    </source>
</evidence>
<dbReference type="SUPFAM" id="SSF53474">
    <property type="entry name" value="alpha/beta-Hydrolases"/>
    <property type="match status" value="1"/>
</dbReference>
<dbReference type="InterPro" id="IPR000073">
    <property type="entry name" value="AB_hydrolase_1"/>
</dbReference>
<dbReference type="RefSeq" id="WP_108783279.1">
    <property type="nucleotide sequence ID" value="NZ_OMKW01000004.1"/>
</dbReference>
<sequence length="277" mass="29420">MKHFQSSDGLSLAYDDQGDGVPVLCLAGLTRNMDDFKPFMAVTSGVRIIRLDTRGRGGSDHDPNPIEGYTLPVEARDAVELLDHLSLEKAVVVGTSRGGLIAMLLAMSVKDRLAGVLLNDIGPVLEDGALDVIKDYLGRRPAARTYAEAGAGLAQFYSASFPEVTAAEWAGHARAMYGQGEDGLTLRYDPALREAVMAGGAVPDLWPLFNALDGLPLAALRGAHSDLLSAETFAAMQAARPDMIAATVPGRGHVPFLDEPEAQAVLKGLMEKVDEHS</sequence>
<dbReference type="PANTHER" id="PTHR43433:SF5">
    <property type="entry name" value="AB HYDROLASE-1 DOMAIN-CONTAINING PROTEIN"/>
    <property type="match status" value="1"/>
</dbReference>
<reference evidence="2 3" key="1">
    <citation type="submission" date="2018-03" db="EMBL/GenBank/DDBJ databases">
        <authorList>
            <person name="Keele B.F."/>
        </authorList>
    </citation>
    <scope>NUCLEOTIDE SEQUENCE [LARGE SCALE GENOMIC DNA]</scope>
    <source>
        <strain evidence="2 3">CeCT 8812</strain>
    </source>
</reference>
<accession>A0A2R8AET0</accession>
<name>A0A2R8AET0_9RHOB</name>
<dbReference type="GO" id="GO:0047411">
    <property type="term" value="F:2-(acetamidomethylene)succinate hydrolase activity"/>
    <property type="evidence" value="ECO:0007669"/>
    <property type="project" value="UniProtKB-EC"/>
</dbReference>
<dbReference type="InterPro" id="IPR029058">
    <property type="entry name" value="AB_hydrolase_fold"/>
</dbReference>
<protein>
    <submittedName>
        <fullName evidence="2">2-(Acetamidomethylene)succinate hydrolase</fullName>
        <ecNumber evidence="2">3.5.1.29</ecNumber>
    </submittedName>
</protein>
<evidence type="ECO:0000259" key="1">
    <source>
        <dbReference type="Pfam" id="PF12697"/>
    </source>
</evidence>
<dbReference type="PANTHER" id="PTHR43433">
    <property type="entry name" value="HYDROLASE, ALPHA/BETA FOLD FAMILY PROTEIN"/>
    <property type="match status" value="1"/>
</dbReference>
<dbReference type="Proteomes" id="UP000244932">
    <property type="component" value="Unassembled WGS sequence"/>
</dbReference>
<dbReference type="EC" id="3.5.1.29" evidence="2"/>